<dbReference type="Proteomes" id="UP001152607">
    <property type="component" value="Unassembled WGS sequence"/>
</dbReference>
<dbReference type="PANTHER" id="PTHR11040">
    <property type="entry name" value="ZINC/IRON TRANSPORTER"/>
    <property type="match status" value="1"/>
</dbReference>
<dbReference type="GO" id="GO:0005886">
    <property type="term" value="C:plasma membrane"/>
    <property type="evidence" value="ECO:0007669"/>
    <property type="project" value="TreeGrafter"/>
</dbReference>
<feature type="transmembrane region" description="Helical" evidence="6">
    <location>
        <begin position="558"/>
        <end position="579"/>
    </location>
</feature>
<feature type="transmembrane region" description="Helical" evidence="6">
    <location>
        <begin position="523"/>
        <end position="546"/>
    </location>
</feature>
<feature type="transmembrane region" description="Helical" evidence="6">
    <location>
        <begin position="97"/>
        <end position="114"/>
    </location>
</feature>
<gene>
    <name evidence="7" type="ORF">PDIGIT_LOCUS2864</name>
</gene>
<evidence type="ECO:0000256" key="2">
    <source>
        <dbReference type="ARBA" id="ARBA00022692"/>
    </source>
</evidence>
<dbReference type="GO" id="GO:0005385">
    <property type="term" value="F:zinc ion transmembrane transporter activity"/>
    <property type="evidence" value="ECO:0007669"/>
    <property type="project" value="TreeGrafter"/>
</dbReference>
<feature type="transmembrane region" description="Helical" evidence="6">
    <location>
        <begin position="456"/>
        <end position="479"/>
    </location>
</feature>
<dbReference type="PANTHER" id="PTHR11040:SF44">
    <property type="entry name" value="PROTEIN ZNTC-RELATED"/>
    <property type="match status" value="1"/>
</dbReference>
<keyword evidence="3 6" id="KW-1133">Transmembrane helix</keyword>
<dbReference type="AlphaFoldDB" id="A0A9W4U5S7"/>
<comment type="subcellular location">
    <subcellularLocation>
        <location evidence="1">Membrane</location>
        <topology evidence="1">Multi-pass membrane protein</topology>
    </subcellularLocation>
</comment>
<feature type="region of interest" description="Disordered" evidence="5">
    <location>
        <begin position="387"/>
        <end position="416"/>
    </location>
</feature>
<feature type="transmembrane region" description="Helical" evidence="6">
    <location>
        <begin position="429"/>
        <end position="450"/>
    </location>
</feature>
<feature type="transmembrane region" description="Helical" evidence="6">
    <location>
        <begin position="313"/>
        <end position="334"/>
    </location>
</feature>
<dbReference type="Pfam" id="PF02535">
    <property type="entry name" value="Zip"/>
    <property type="match status" value="1"/>
</dbReference>
<dbReference type="OrthoDB" id="448280at2759"/>
<evidence type="ECO:0000256" key="3">
    <source>
        <dbReference type="ARBA" id="ARBA00022989"/>
    </source>
</evidence>
<organism evidence="7 8">
    <name type="scientific">Periconia digitata</name>
    <dbReference type="NCBI Taxonomy" id="1303443"/>
    <lineage>
        <taxon>Eukaryota</taxon>
        <taxon>Fungi</taxon>
        <taxon>Dikarya</taxon>
        <taxon>Ascomycota</taxon>
        <taxon>Pezizomycotina</taxon>
        <taxon>Dothideomycetes</taxon>
        <taxon>Pleosporomycetidae</taxon>
        <taxon>Pleosporales</taxon>
        <taxon>Massarineae</taxon>
        <taxon>Periconiaceae</taxon>
        <taxon>Periconia</taxon>
    </lineage>
</organism>
<keyword evidence="2 6" id="KW-0812">Transmembrane</keyword>
<keyword evidence="4 6" id="KW-0472">Membrane</keyword>
<evidence type="ECO:0000256" key="1">
    <source>
        <dbReference type="ARBA" id="ARBA00004141"/>
    </source>
</evidence>
<proteinExistence type="predicted"/>
<dbReference type="EMBL" id="CAOQHR010000002">
    <property type="protein sequence ID" value="CAI6301779.1"/>
    <property type="molecule type" value="Genomic_DNA"/>
</dbReference>
<accession>A0A9W4U5S7</accession>
<evidence type="ECO:0008006" key="9">
    <source>
        <dbReference type="Google" id="ProtNLM"/>
    </source>
</evidence>
<sequence>MIWPCRNMPRTTRIPEDIKVLVSASFVNAVLLPRNKLTSWTFFSLIHSSAVVFLVIPSKFFFGRGIKSRELTYFSIQASLSLGSQIYLANTKMRSSGIPSIVAMALVSLTLVVAQTTTPPPTTTVTKAATETFTAVTDCHPHGSVQFCMAGTAEYEIVGPTKTEQMEPQYTGCHAHGPEIFCRKANGEEVEVVGESSGEGEHDEHEEHDHDHESEGAHGEKHCHFHGDVEHCTDDESEAAEEEPSTGEANCHFHAGVEHCVGGAVASCNRTDREYNKGLRVGLLFVILATSAIGVFSPILLTKFTRMSQKNILFVILKQFGTGVILSTAFIHLFTHAALMFGNDCLGELEYEGTTAAVFLAGLFLSFLVDYLGARIVLRRQGRSTPADSEAPVAVHPESKTSTPVSAANSENGEHLHVHGNGEDKLNVLVLEAGIIFHSLLIGITLVVAGDSFFKILFVVILFHQMFEGLALGTCIAALPSSAASFMSKLTMGSVFALVTPVGMAIGIGVLDQFNGNDPSTLIAIGTLDALSAGILAWVGIVEMLARDWMQGNLLHAGPIRSAVGMGSLVLGMALMSLLGKWA</sequence>
<reference evidence="7" key="1">
    <citation type="submission" date="2023-01" db="EMBL/GenBank/DDBJ databases">
        <authorList>
            <person name="Van Ghelder C."/>
            <person name="Rancurel C."/>
        </authorList>
    </citation>
    <scope>NUCLEOTIDE SEQUENCE</scope>
    <source>
        <strain evidence="7">CNCM I-4278</strain>
    </source>
</reference>
<feature type="transmembrane region" description="Helical" evidence="6">
    <location>
        <begin position="40"/>
        <end position="62"/>
    </location>
</feature>
<evidence type="ECO:0000256" key="4">
    <source>
        <dbReference type="ARBA" id="ARBA00023136"/>
    </source>
</evidence>
<keyword evidence="8" id="KW-1185">Reference proteome</keyword>
<dbReference type="InterPro" id="IPR003689">
    <property type="entry name" value="ZIP"/>
</dbReference>
<evidence type="ECO:0000256" key="5">
    <source>
        <dbReference type="SAM" id="MobiDB-lite"/>
    </source>
</evidence>
<evidence type="ECO:0000313" key="7">
    <source>
        <dbReference type="EMBL" id="CAI6301779.1"/>
    </source>
</evidence>
<comment type="caution">
    <text evidence="7">The sequence shown here is derived from an EMBL/GenBank/DDBJ whole genome shotgun (WGS) entry which is preliminary data.</text>
</comment>
<feature type="compositionally biased region" description="Basic and acidic residues" evidence="5">
    <location>
        <begin position="199"/>
        <end position="225"/>
    </location>
</feature>
<feature type="transmembrane region" description="Helical" evidence="6">
    <location>
        <begin position="281"/>
        <end position="301"/>
    </location>
</feature>
<protein>
    <recommendedName>
        <fullName evidence="9">Zip-domain-containing protein</fullName>
    </recommendedName>
</protein>
<feature type="transmembrane region" description="Helical" evidence="6">
    <location>
        <begin position="354"/>
        <end position="374"/>
    </location>
</feature>
<evidence type="ECO:0000256" key="6">
    <source>
        <dbReference type="SAM" id="Phobius"/>
    </source>
</evidence>
<evidence type="ECO:0000313" key="8">
    <source>
        <dbReference type="Proteomes" id="UP001152607"/>
    </source>
</evidence>
<feature type="region of interest" description="Disordered" evidence="5">
    <location>
        <begin position="194"/>
        <end position="225"/>
    </location>
</feature>
<name>A0A9W4U5S7_9PLEO</name>
<feature type="compositionally biased region" description="Polar residues" evidence="5">
    <location>
        <begin position="400"/>
        <end position="411"/>
    </location>
</feature>
<feature type="transmembrane region" description="Helical" evidence="6">
    <location>
        <begin position="491"/>
        <end position="511"/>
    </location>
</feature>